<sequence>MSKTRPNGSTVDCRWPVKPTDYIILAAPNPNLLLATLSPSQPGHKNAGPVSPTILGTVRRPGHSTAPAGPTAHTLRGAISPRILLQPRHGPMFPPNRCISPPRYTQASKRR</sequence>
<feature type="region of interest" description="Disordered" evidence="1">
    <location>
        <begin position="37"/>
        <end position="111"/>
    </location>
</feature>
<name>A0AA40BZT2_9PEZI</name>
<keyword evidence="3" id="KW-1185">Reference proteome</keyword>
<evidence type="ECO:0000256" key="1">
    <source>
        <dbReference type="SAM" id="MobiDB-lite"/>
    </source>
</evidence>
<reference evidence="2" key="1">
    <citation type="submission" date="2023-06" db="EMBL/GenBank/DDBJ databases">
        <title>Genome-scale phylogeny and comparative genomics of the fungal order Sordariales.</title>
        <authorList>
            <consortium name="Lawrence Berkeley National Laboratory"/>
            <person name="Hensen N."/>
            <person name="Bonometti L."/>
            <person name="Westerberg I."/>
            <person name="Brannstrom I.O."/>
            <person name="Guillou S."/>
            <person name="Cros-Aarteil S."/>
            <person name="Calhoun S."/>
            <person name="Haridas S."/>
            <person name="Kuo A."/>
            <person name="Mondo S."/>
            <person name="Pangilinan J."/>
            <person name="Riley R."/>
            <person name="Labutti K."/>
            <person name="Andreopoulos B."/>
            <person name="Lipzen A."/>
            <person name="Chen C."/>
            <person name="Yanf M."/>
            <person name="Daum C."/>
            <person name="Ng V."/>
            <person name="Clum A."/>
            <person name="Steindorff A."/>
            <person name="Ohm R."/>
            <person name="Martin F."/>
            <person name="Silar P."/>
            <person name="Natvig D."/>
            <person name="Lalanne C."/>
            <person name="Gautier V."/>
            <person name="Ament-Velasquez S.L."/>
            <person name="Kruys A."/>
            <person name="Hutchinson M.I."/>
            <person name="Powell A.J."/>
            <person name="Barry K."/>
            <person name="Miller A.N."/>
            <person name="Grigoriev I.V."/>
            <person name="Debuchy R."/>
            <person name="Gladieux P."/>
            <person name="Thoren M.H."/>
            <person name="Johannesson H."/>
        </authorList>
    </citation>
    <scope>NUCLEOTIDE SEQUENCE</scope>
    <source>
        <strain evidence="2">CBS 606.72</strain>
    </source>
</reference>
<accession>A0AA40BZT2</accession>
<protein>
    <submittedName>
        <fullName evidence="2">Uncharacterized protein</fullName>
    </submittedName>
</protein>
<dbReference type="Proteomes" id="UP001175000">
    <property type="component" value="Unassembled WGS sequence"/>
</dbReference>
<evidence type="ECO:0000313" key="2">
    <source>
        <dbReference type="EMBL" id="KAK0619520.1"/>
    </source>
</evidence>
<proteinExistence type="predicted"/>
<evidence type="ECO:0000313" key="3">
    <source>
        <dbReference type="Proteomes" id="UP001175000"/>
    </source>
</evidence>
<organism evidence="2 3">
    <name type="scientific">Immersiella caudata</name>
    <dbReference type="NCBI Taxonomy" id="314043"/>
    <lineage>
        <taxon>Eukaryota</taxon>
        <taxon>Fungi</taxon>
        <taxon>Dikarya</taxon>
        <taxon>Ascomycota</taxon>
        <taxon>Pezizomycotina</taxon>
        <taxon>Sordariomycetes</taxon>
        <taxon>Sordariomycetidae</taxon>
        <taxon>Sordariales</taxon>
        <taxon>Lasiosphaeriaceae</taxon>
        <taxon>Immersiella</taxon>
    </lineage>
</organism>
<comment type="caution">
    <text evidence="2">The sequence shown here is derived from an EMBL/GenBank/DDBJ whole genome shotgun (WGS) entry which is preliminary data.</text>
</comment>
<dbReference type="EMBL" id="JAULSU010000004">
    <property type="protein sequence ID" value="KAK0619520.1"/>
    <property type="molecule type" value="Genomic_DNA"/>
</dbReference>
<gene>
    <name evidence="2" type="ORF">B0T14DRAFT_519437</name>
</gene>
<dbReference type="AlphaFoldDB" id="A0AA40BZT2"/>